<proteinExistence type="predicted"/>
<feature type="transmembrane region" description="Helical" evidence="1">
    <location>
        <begin position="22"/>
        <end position="40"/>
    </location>
</feature>
<dbReference type="AlphaFoldDB" id="A0AAV1T7W6"/>
<comment type="caution">
    <text evidence="2">The sequence shown here is derived from an EMBL/GenBank/DDBJ whole genome shotgun (WGS) entry which is preliminary data.</text>
</comment>
<organism evidence="2 3">
    <name type="scientific">Peronospora matthiolae</name>
    <dbReference type="NCBI Taxonomy" id="2874970"/>
    <lineage>
        <taxon>Eukaryota</taxon>
        <taxon>Sar</taxon>
        <taxon>Stramenopiles</taxon>
        <taxon>Oomycota</taxon>
        <taxon>Peronosporomycetes</taxon>
        <taxon>Peronosporales</taxon>
        <taxon>Peronosporaceae</taxon>
        <taxon>Peronospora</taxon>
    </lineage>
</organism>
<keyword evidence="1" id="KW-0472">Membrane</keyword>
<protein>
    <submittedName>
        <fullName evidence="2">Uncharacterized protein</fullName>
    </submittedName>
</protein>
<reference evidence="2" key="1">
    <citation type="submission" date="2024-01" db="EMBL/GenBank/DDBJ databases">
        <authorList>
            <person name="Webb A."/>
        </authorList>
    </citation>
    <scope>NUCLEOTIDE SEQUENCE</scope>
    <source>
        <strain evidence="2">Pm1</strain>
    </source>
</reference>
<evidence type="ECO:0000256" key="1">
    <source>
        <dbReference type="SAM" id="Phobius"/>
    </source>
</evidence>
<keyword evidence="1" id="KW-1133">Transmembrane helix</keyword>
<dbReference type="EMBL" id="CAKLBY020000035">
    <property type="protein sequence ID" value="CAK7908420.1"/>
    <property type="molecule type" value="Genomic_DNA"/>
</dbReference>
<evidence type="ECO:0000313" key="2">
    <source>
        <dbReference type="EMBL" id="CAK7908420.1"/>
    </source>
</evidence>
<accession>A0AAV1T7W6</accession>
<evidence type="ECO:0000313" key="3">
    <source>
        <dbReference type="Proteomes" id="UP001162060"/>
    </source>
</evidence>
<gene>
    <name evidence="2" type="ORF">PM001_LOCUS3724</name>
</gene>
<name>A0AAV1T7W6_9STRA</name>
<sequence length="83" mass="9075">MGEKTEAPGASPPQRRRCRLPLMLKLLLGAIGAGVLMLLLDLSMINESSIVPVEYLNAEMDEGADFYPDEILESKLGDDVRIS</sequence>
<dbReference type="Proteomes" id="UP001162060">
    <property type="component" value="Unassembled WGS sequence"/>
</dbReference>
<keyword evidence="1" id="KW-0812">Transmembrane</keyword>